<dbReference type="EMBL" id="HBUE01144294">
    <property type="protein sequence ID" value="CAG6502210.1"/>
    <property type="molecule type" value="Transcribed_RNA"/>
</dbReference>
<keyword evidence="1" id="KW-0472">Membrane</keyword>
<evidence type="ECO:0000256" key="1">
    <source>
        <dbReference type="SAM" id="Phobius"/>
    </source>
</evidence>
<dbReference type="EMBL" id="HBUE01249132">
    <property type="protein sequence ID" value="CAG6553446.1"/>
    <property type="molecule type" value="Transcribed_RNA"/>
</dbReference>
<keyword evidence="1" id="KW-1133">Transmembrane helix</keyword>
<name>A0A8D8D3Z1_CULPI</name>
<protein>
    <submittedName>
        <fullName evidence="2">(northern house mosquito) hypothetical protein</fullName>
    </submittedName>
</protein>
<accession>A0A8D8D3Z1</accession>
<proteinExistence type="predicted"/>
<keyword evidence="1" id="KW-0812">Transmembrane</keyword>
<organism evidence="2">
    <name type="scientific">Culex pipiens</name>
    <name type="common">House mosquito</name>
    <dbReference type="NCBI Taxonomy" id="7175"/>
    <lineage>
        <taxon>Eukaryota</taxon>
        <taxon>Metazoa</taxon>
        <taxon>Ecdysozoa</taxon>
        <taxon>Arthropoda</taxon>
        <taxon>Hexapoda</taxon>
        <taxon>Insecta</taxon>
        <taxon>Pterygota</taxon>
        <taxon>Neoptera</taxon>
        <taxon>Endopterygota</taxon>
        <taxon>Diptera</taxon>
        <taxon>Nematocera</taxon>
        <taxon>Culicoidea</taxon>
        <taxon>Culicidae</taxon>
        <taxon>Culicinae</taxon>
        <taxon>Culicini</taxon>
        <taxon>Culex</taxon>
        <taxon>Culex</taxon>
    </lineage>
</organism>
<feature type="transmembrane region" description="Helical" evidence="1">
    <location>
        <begin position="76"/>
        <end position="95"/>
    </location>
</feature>
<evidence type="ECO:0000313" key="2">
    <source>
        <dbReference type="EMBL" id="CAG6502210.1"/>
    </source>
</evidence>
<dbReference type="AlphaFoldDB" id="A0A8D8D3Z1"/>
<reference evidence="2" key="1">
    <citation type="submission" date="2021-05" db="EMBL/GenBank/DDBJ databases">
        <authorList>
            <person name="Alioto T."/>
            <person name="Alioto T."/>
            <person name="Gomez Garrido J."/>
        </authorList>
    </citation>
    <scope>NUCLEOTIDE SEQUENCE</scope>
</reference>
<sequence length="141" mass="16277">MCSSTVAGVSSHEFQSFSTTFLYRAESRTTLTELRASPGPFPTDEGRRRLEKQHSNFLNRATMVSSRWRTRVMTSWLSILFFAGFGLCLLASGWSRQENGHRWRLLLLGSETVPLWFTISYQSESGVFFFLLSDFAPWFDR</sequence>